<dbReference type="AlphaFoldDB" id="A0A444YCU7"/>
<evidence type="ECO:0000313" key="2">
    <source>
        <dbReference type="Proteomes" id="UP000289738"/>
    </source>
</evidence>
<evidence type="ECO:0008006" key="3">
    <source>
        <dbReference type="Google" id="ProtNLM"/>
    </source>
</evidence>
<dbReference type="PANTHER" id="PTHR43466">
    <property type="entry name" value="2-OXO-4-HYDROXY-4-CARBOXY-5-UREIDOIMIDAZOLINE DECARBOXYLASE-RELATED"/>
    <property type="match status" value="1"/>
</dbReference>
<dbReference type="GO" id="GO:0051997">
    <property type="term" value="F:2-oxo-4-hydroxy-4-carboxy-5-ureidoimidazoline decarboxylase activity"/>
    <property type="evidence" value="ECO:0007669"/>
    <property type="project" value="TreeGrafter"/>
</dbReference>
<evidence type="ECO:0000313" key="1">
    <source>
        <dbReference type="EMBL" id="RYQ99747.1"/>
    </source>
</evidence>
<sequence>MKYFSSCCASTTFAKEMAMASAFSSLEYAISVTRDIWFRKVNVKCWLEAISGRSYSNKYLETANESTMQEKFGYAFVTCASEKSSKDILADLKTCFTNKYTVEFDITSREEMKYIELHITELLYKKSIQTTNKRYVSDEYLGEVVNDSLDEAETDPKDNLLEISSVGIDIFRQFNLNKVPEEDNETLDNQQRQHVHAPKRGFNLNKKPYFGNDLLDHVSCKGSRFLTKYFWPGQYDVEEKF</sequence>
<accession>A0A444YCU7</accession>
<dbReference type="GO" id="GO:0005777">
    <property type="term" value="C:peroxisome"/>
    <property type="evidence" value="ECO:0007669"/>
    <property type="project" value="TreeGrafter"/>
</dbReference>
<dbReference type="STRING" id="3818.A0A444YCU7"/>
<reference evidence="1 2" key="1">
    <citation type="submission" date="2019-01" db="EMBL/GenBank/DDBJ databases">
        <title>Sequencing of cultivated peanut Arachis hypogaea provides insights into genome evolution and oil improvement.</title>
        <authorList>
            <person name="Chen X."/>
        </authorList>
    </citation>
    <scope>NUCLEOTIDE SEQUENCE [LARGE SCALE GENOMIC DNA]</scope>
    <source>
        <strain evidence="2">cv. Fuhuasheng</strain>
        <tissue evidence="1">Leaves</tissue>
    </source>
</reference>
<dbReference type="Proteomes" id="UP000289738">
    <property type="component" value="Chromosome B07"/>
</dbReference>
<protein>
    <recommendedName>
        <fullName evidence="3">Oxo-4-hydroxy-4-carboxy-5-ureidoimidazoline decarboxylase domain-containing protein</fullName>
    </recommendedName>
</protein>
<name>A0A444YCU7_ARAHY</name>
<dbReference type="PANTHER" id="PTHR43466:SF1">
    <property type="entry name" value="2-OXO-4-HYDROXY-4-CARBOXY-5-UREIDOIMIDAZOLINE DECARBOXYLASE-RELATED"/>
    <property type="match status" value="1"/>
</dbReference>
<organism evidence="1 2">
    <name type="scientific">Arachis hypogaea</name>
    <name type="common">Peanut</name>
    <dbReference type="NCBI Taxonomy" id="3818"/>
    <lineage>
        <taxon>Eukaryota</taxon>
        <taxon>Viridiplantae</taxon>
        <taxon>Streptophyta</taxon>
        <taxon>Embryophyta</taxon>
        <taxon>Tracheophyta</taxon>
        <taxon>Spermatophyta</taxon>
        <taxon>Magnoliopsida</taxon>
        <taxon>eudicotyledons</taxon>
        <taxon>Gunneridae</taxon>
        <taxon>Pentapetalae</taxon>
        <taxon>rosids</taxon>
        <taxon>fabids</taxon>
        <taxon>Fabales</taxon>
        <taxon>Fabaceae</taxon>
        <taxon>Papilionoideae</taxon>
        <taxon>50 kb inversion clade</taxon>
        <taxon>dalbergioids sensu lato</taxon>
        <taxon>Dalbergieae</taxon>
        <taxon>Pterocarpus clade</taxon>
        <taxon>Arachis</taxon>
    </lineage>
</organism>
<dbReference type="SUPFAM" id="SSF158694">
    <property type="entry name" value="UraD-Like"/>
    <property type="match status" value="1"/>
</dbReference>
<comment type="caution">
    <text evidence="1">The sequence shown here is derived from an EMBL/GenBank/DDBJ whole genome shotgun (WGS) entry which is preliminary data.</text>
</comment>
<keyword evidence="2" id="KW-1185">Reference proteome</keyword>
<gene>
    <name evidence="1" type="ORF">Ahy_B07g087745</name>
</gene>
<dbReference type="GO" id="GO:0019628">
    <property type="term" value="P:urate catabolic process"/>
    <property type="evidence" value="ECO:0007669"/>
    <property type="project" value="TreeGrafter"/>
</dbReference>
<proteinExistence type="predicted"/>
<dbReference type="EMBL" id="SDMP01000017">
    <property type="protein sequence ID" value="RYQ99747.1"/>
    <property type="molecule type" value="Genomic_DNA"/>
</dbReference>
<dbReference type="Gene3D" id="1.10.3330.10">
    <property type="entry name" value="Oxo-4-hydroxy-4-carboxy-5-ureidoimidazoline decarboxylase"/>
    <property type="match status" value="1"/>
</dbReference>
<dbReference type="InterPro" id="IPR036778">
    <property type="entry name" value="OHCU_decarboxylase_sf"/>
</dbReference>